<protein>
    <submittedName>
        <fullName evidence="1">ORF42d</fullName>
    </submittedName>
</protein>
<organism evidence="1">
    <name type="scientific">Pinus thunbergii</name>
    <name type="common">Japanese black pine</name>
    <name type="synonym">Pinus thunbergiana</name>
    <dbReference type="NCBI Taxonomy" id="3350"/>
    <lineage>
        <taxon>Eukaryota</taxon>
        <taxon>Viridiplantae</taxon>
        <taxon>Streptophyta</taxon>
        <taxon>Embryophyta</taxon>
        <taxon>Tracheophyta</taxon>
        <taxon>Spermatophyta</taxon>
        <taxon>Pinopsida</taxon>
        <taxon>Pinidae</taxon>
        <taxon>Conifers I</taxon>
        <taxon>Pinales</taxon>
        <taxon>Pinaceae</taxon>
        <taxon>Pinus</taxon>
        <taxon>Pinus subgen. Pinus</taxon>
    </lineage>
</organism>
<reference evidence="1" key="3">
    <citation type="journal article" date="1994" name="Proc. Natl. Acad. Sci. U.S.A.">
        <title>Loss of all ndh genes as determined by sequencing the entire chloroplast genome of the black pine Pinus thunbergii.</title>
        <authorList>
            <person name="Wakasugi T."/>
            <person name="Tsudzuki J."/>
            <person name="Ito S."/>
            <person name="Nakashima K."/>
            <person name="Tsudzuki T."/>
            <person name="Sugiura M."/>
        </authorList>
    </citation>
    <scope>NUCLEOTIDE SEQUENCE</scope>
</reference>
<reference evidence="1" key="1">
    <citation type="journal article" date="1993" name="Mol. Gen. Genet.">
        <title>Chloroplast DNA of black pine retains a residual inverted repeat lacking rRNA genes: nucleotide sequences of trnQ, trnK, psbA, trnI and trnH and the absence of rps16.</title>
        <authorList>
            <person name="Tsudzuki J."/>
            <person name="Nakashima K."/>
            <person name="Tsudzuki T."/>
            <person name="Hiratsuka J."/>
            <person name="Shibata M."/>
            <person name="Wakasugi T."/>
            <person name="Sugiura M."/>
        </authorList>
    </citation>
    <scope>NUCLEOTIDE SEQUENCE</scope>
</reference>
<name>Q32982_PINTH</name>
<keyword evidence="1" id="KW-0934">Plastid</keyword>
<reference evidence="1" key="2">
    <citation type="journal article" date="1994" name="Curr. Genet.">
        <title>A new gene encoding tRNA(Pro) (GGG) is present in the chloroplast genome of black pine: a compilation of 32 tRNA genes from black pine chloroplasts.</title>
        <authorList>
            <person name="Tsudzuki J."/>
            <person name="Ito S."/>
            <person name="Tsudzuki T."/>
            <person name="Wakasugi T."/>
            <person name="Sugiura M."/>
        </authorList>
    </citation>
    <scope>NUCLEOTIDE SEQUENCE</scope>
</reference>
<evidence type="ECO:0000313" key="1">
    <source>
        <dbReference type="EMBL" id="BAA04426.1"/>
    </source>
</evidence>
<keyword evidence="1" id="KW-0150">Chloroplast</keyword>
<geneLocation type="chloroplast" evidence="1"/>
<dbReference type="EMBL" id="D17510">
    <property type="protein sequence ID" value="BAA04426.1"/>
    <property type="molecule type" value="Genomic_DNA"/>
</dbReference>
<sequence length="42" mass="4979">MYRMVITPVRNGSKLRCEKRKQKGKKRVSLLDHNGSIYNFLL</sequence>
<dbReference type="AlphaFoldDB" id="Q32982"/>
<proteinExistence type="predicted"/>
<accession>Q32982</accession>
<dbReference type="PIR" id="T07550">
    <property type="entry name" value="T07550"/>
</dbReference>